<feature type="domain" description="B box-type" evidence="7">
    <location>
        <begin position="101"/>
        <end position="151"/>
    </location>
</feature>
<feature type="domain" description="B box-type" evidence="7">
    <location>
        <begin position="165"/>
        <end position="199"/>
    </location>
</feature>
<dbReference type="PANTHER" id="PTHR25462:SF296">
    <property type="entry name" value="MEIOTIC P26, ISOFORM F"/>
    <property type="match status" value="1"/>
</dbReference>
<dbReference type="Proteomes" id="UP001195483">
    <property type="component" value="Unassembled WGS sequence"/>
</dbReference>
<evidence type="ECO:0000313" key="8">
    <source>
        <dbReference type="EMBL" id="KAK3608722.1"/>
    </source>
</evidence>
<dbReference type="PROSITE" id="PS50119">
    <property type="entry name" value="ZF_BBOX"/>
    <property type="match status" value="2"/>
</dbReference>
<keyword evidence="2 4" id="KW-0863">Zinc-finger</keyword>
<dbReference type="GO" id="GO:0008270">
    <property type="term" value="F:zinc ion binding"/>
    <property type="evidence" value="ECO:0007669"/>
    <property type="project" value="UniProtKB-KW"/>
</dbReference>
<keyword evidence="1" id="KW-0479">Metal-binding</keyword>
<evidence type="ECO:0000256" key="1">
    <source>
        <dbReference type="ARBA" id="ARBA00022723"/>
    </source>
</evidence>
<dbReference type="GO" id="GO:0005654">
    <property type="term" value="C:nucleoplasm"/>
    <property type="evidence" value="ECO:0007669"/>
    <property type="project" value="TreeGrafter"/>
</dbReference>
<name>A0AAE0TE52_9BIVA</name>
<gene>
    <name evidence="8" type="ORF">CHS0354_007386</name>
</gene>
<comment type="caution">
    <text evidence="8">The sequence shown here is derived from an EMBL/GenBank/DDBJ whole genome shotgun (WGS) entry which is preliminary data.</text>
</comment>
<dbReference type="SMART" id="SM00184">
    <property type="entry name" value="RING"/>
    <property type="match status" value="1"/>
</dbReference>
<dbReference type="PANTHER" id="PTHR25462">
    <property type="entry name" value="BONUS, ISOFORM C-RELATED"/>
    <property type="match status" value="1"/>
</dbReference>
<evidence type="ECO:0000256" key="5">
    <source>
        <dbReference type="SAM" id="Coils"/>
    </source>
</evidence>
<accession>A0AAE0TE52</accession>
<dbReference type="InterPro" id="IPR013083">
    <property type="entry name" value="Znf_RING/FYVE/PHD"/>
</dbReference>
<reference evidence="8" key="1">
    <citation type="journal article" date="2021" name="Genome Biol. Evol.">
        <title>A High-Quality Reference Genome for a Parasitic Bivalve with Doubly Uniparental Inheritance (Bivalvia: Unionida).</title>
        <authorList>
            <person name="Smith C.H."/>
        </authorList>
    </citation>
    <scope>NUCLEOTIDE SEQUENCE</scope>
    <source>
        <strain evidence="8">CHS0354</strain>
    </source>
</reference>
<reference evidence="8" key="3">
    <citation type="submission" date="2023-05" db="EMBL/GenBank/DDBJ databases">
        <authorList>
            <person name="Smith C.H."/>
        </authorList>
    </citation>
    <scope>NUCLEOTIDE SEQUENCE</scope>
    <source>
        <strain evidence="8">CHS0354</strain>
        <tissue evidence="8">Mantle</tissue>
    </source>
</reference>
<dbReference type="Gene3D" id="3.30.160.60">
    <property type="entry name" value="Classic Zinc Finger"/>
    <property type="match status" value="1"/>
</dbReference>
<dbReference type="GO" id="GO:0061630">
    <property type="term" value="F:ubiquitin protein ligase activity"/>
    <property type="evidence" value="ECO:0007669"/>
    <property type="project" value="TreeGrafter"/>
</dbReference>
<reference evidence="8" key="2">
    <citation type="journal article" date="2021" name="Genome Biol. Evol.">
        <title>Developing a high-quality reference genome for a parasitic bivalve with doubly uniparental inheritance (Bivalvia: Unionida).</title>
        <authorList>
            <person name="Smith C.H."/>
        </authorList>
    </citation>
    <scope>NUCLEOTIDE SEQUENCE</scope>
    <source>
        <strain evidence="8">CHS0354</strain>
        <tissue evidence="8">Mantle</tissue>
    </source>
</reference>
<evidence type="ECO:0000259" key="6">
    <source>
        <dbReference type="PROSITE" id="PS50089"/>
    </source>
</evidence>
<dbReference type="InterPro" id="IPR000315">
    <property type="entry name" value="Znf_B-box"/>
</dbReference>
<dbReference type="InterPro" id="IPR001841">
    <property type="entry name" value="Znf_RING"/>
</dbReference>
<dbReference type="AlphaFoldDB" id="A0AAE0TE52"/>
<keyword evidence="9" id="KW-1185">Reference proteome</keyword>
<evidence type="ECO:0000256" key="3">
    <source>
        <dbReference type="ARBA" id="ARBA00022833"/>
    </source>
</evidence>
<dbReference type="SUPFAM" id="SSF57845">
    <property type="entry name" value="B-box zinc-binding domain"/>
    <property type="match status" value="1"/>
</dbReference>
<feature type="domain" description="RING-type" evidence="6">
    <location>
        <begin position="17"/>
        <end position="65"/>
    </location>
</feature>
<dbReference type="Pfam" id="PF13445">
    <property type="entry name" value="zf-RING_UBOX"/>
    <property type="match status" value="1"/>
</dbReference>
<dbReference type="PROSITE" id="PS00518">
    <property type="entry name" value="ZF_RING_1"/>
    <property type="match status" value="1"/>
</dbReference>
<dbReference type="InterPro" id="IPR027370">
    <property type="entry name" value="Znf-RING_euk"/>
</dbReference>
<dbReference type="SUPFAM" id="SSF57850">
    <property type="entry name" value="RING/U-box"/>
    <property type="match status" value="1"/>
</dbReference>
<evidence type="ECO:0000256" key="2">
    <source>
        <dbReference type="ARBA" id="ARBA00022771"/>
    </source>
</evidence>
<evidence type="ECO:0000313" key="9">
    <source>
        <dbReference type="Proteomes" id="UP001195483"/>
    </source>
</evidence>
<dbReference type="Gene3D" id="3.30.40.10">
    <property type="entry name" value="Zinc/RING finger domain, C3HC4 (zinc finger)"/>
    <property type="match status" value="1"/>
</dbReference>
<dbReference type="CDD" id="cd19757">
    <property type="entry name" value="Bbox1"/>
    <property type="match status" value="1"/>
</dbReference>
<keyword evidence="5" id="KW-0175">Coiled coil</keyword>
<dbReference type="EMBL" id="JAEAOA010000507">
    <property type="protein sequence ID" value="KAK3608722.1"/>
    <property type="molecule type" value="Genomic_DNA"/>
</dbReference>
<proteinExistence type="predicted"/>
<dbReference type="InterPro" id="IPR047153">
    <property type="entry name" value="TRIM45/56/19-like"/>
</dbReference>
<evidence type="ECO:0000259" key="7">
    <source>
        <dbReference type="PROSITE" id="PS50119"/>
    </source>
</evidence>
<protein>
    <submittedName>
        <fullName evidence="8">Uncharacterized protein</fullName>
    </submittedName>
</protein>
<evidence type="ECO:0000256" key="4">
    <source>
        <dbReference type="PROSITE-ProRule" id="PRU00024"/>
    </source>
</evidence>
<feature type="coiled-coil region" evidence="5">
    <location>
        <begin position="256"/>
        <end position="298"/>
    </location>
</feature>
<dbReference type="SMART" id="SM00336">
    <property type="entry name" value="BBOX"/>
    <property type="match status" value="1"/>
</dbReference>
<dbReference type="PROSITE" id="PS50089">
    <property type="entry name" value="ZF_RING_2"/>
    <property type="match status" value="1"/>
</dbReference>
<sequence length="453" mass="51279">MATASPIEGRIPHVLQCPICLETLRRPKLLPCGHTYCASCLQSHINSTMINRGTLQTCFSCSVCRVDTTLPDTAISVDQWAESFPVNSIVSSVLDVTYKMHSNKLCDICQKWNIQTTAATLCKDCEKFMCKICREHHNENQLQLEHDVIDLNSENTSCITIPKLSIIEICSRHRKKCIEFFCRDHSSLCCSTCGFLEHRKCEGVITIDDMFRTFDMGTKSNDLEANLRNIGSHLKQMISKVKENADSIKTDKSAILQQICNMKSELNVQLRELENDLVASLEGNYKSEDLNLQNQEARCNSLITAIENDLTQYDLVMTHGTEAQKVIMIHNMEKNQNIYLKVMSEYEEDIRDVKIGLDINTRLKDLIKELTGFGLIKVTRTIHDLPSCLIVTPSAQNVEVVSGSTRTPLKDRKALKGTKNILVDYDNSRSKVDGEKNYFLKSRTLQGRIITSL</sequence>
<keyword evidence="3" id="KW-0862">Zinc</keyword>
<dbReference type="InterPro" id="IPR017907">
    <property type="entry name" value="Znf_RING_CS"/>
</dbReference>
<organism evidence="8 9">
    <name type="scientific">Potamilus streckersoni</name>
    <dbReference type="NCBI Taxonomy" id="2493646"/>
    <lineage>
        <taxon>Eukaryota</taxon>
        <taxon>Metazoa</taxon>
        <taxon>Spiralia</taxon>
        <taxon>Lophotrochozoa</taxon>
        <taxon>Mollusca</taxon>
        <taxon>Bivalvia</taxon>
        <taxon>Autobranchia</taxon>
        <taxon>Heteroconchia</taxon>
        <taxon>Palaeoheterodonta</taxon>
        <taxon>Unionida</taxon>
        <taxon>Unionoidea</taxon>
        <taxon>Unionidae</taxon>
        <taxon>Ambleminae</taxon>
        <taxon>Lampsilini</taxon>
        <taxon>Potamilus</taxon>
    </lineage>
</organism>